<dbReference type="AlphaFoldDB" id="A0A0N0DDC8"/>
<evidence type="ECO:0000313" key="1">
    <source>
        <dbReference type="EMBL" id="KPA39451.1"/>
    </source>
</evidence>
<gene>
    <name evidence="1" type="ORF">FLAG1_07697</name>
</gene>
<proteinExistence type="predicted"/>
<accession>A0A0N0DDC8</accession>
<dbReference type="Proteomes" id="UP000037904">
    <property type="component" value="Unassembled WGS sequence"/>
</dbReference>
<evidence type="ECO:0000313" key="2">
    <source>
        <dbReference type="Proteomes" id="UP000037904"/>
    </source>
</evidence>
<organism evidence="1 2">
    <name type="scientific">Fusarium langsethiae</name>
    <dbReference type="NCBI Taxonomy" id="179993"/>
    <lineage>
        <taxon>Eukaryota</taxon>
        <taxon>Fungi</taxon>
        <taxon>Dikarya</taxon>
        <taxon>Ascomycota</taxon>
        <taxon>Pezizomycotina</taxon>
        <taxon>Sordariomycetes</taxon>
        <taxon>Hypocreomycetidae</taxon>
        <taxon>Hypocreales</taxon>
        <taxon>Nectriaceae</taxon>
        <taxon>Fusarium</taxon>
    </lineage>
</organism>
<dbReference type="PANTHER" id="PTHR47572:SF5">
    <property type="entry name" value="BLR2277 PROTEIN"/>
    <property type="match status" value="1"/>
</dbReference>
<dbReference type="InterPro" id="IPR011042">
    <property type="entry name" value="6-blade_b-propeller_TolB-like"/>
</dbReference>
<protein>
    <submittedName>
        <fullName evidence="1">Lactonase drp35</fullName>
    </submittedName>
</protein>
<dbReference type="EMBL" id="JXCE01000193">
    <property type="protein sequence ID" value="KPA39451.1"/>
    <property type="molecule type" value="Genomic_DNA"/>
</dbReference>
<dbReference type="Gene3D" id="2.120.10.30">
    <property type="entry name" value="TolB, C-terminal domain"/>
    <property type="match status" value="1"/>
</dbReference>
<keyword evidence="2" id="KW-1185">Reference proteome</keyword>
<name>A0A0N0DDC8_FUSLA</name>
<dbReference type="PANTHER" id="PTHR47572">
    <property type="entry name" value="LIPOPROTEIN-RELATED"/>
    <property type="match status" value="1"/>
</dbReference>
<sequence length="121" mass="13517">MNFYPPPPVIKADVWLRIPDDKRCIDQESEWRGGFTGSFQHIFLEGPVFDNAGNLYVDGEPNGLVGTADGNLLVADYKQGILSFDPETGKIGPKLKRKNLERFKGPNDLIVDSKGNLYFTD</sequence>
<comment type="caution">
    <text evidence="1">The sequence shown here is derived from an EMBL/GenBank/DDBJ whole genome shotgun (WGS) entry which is preliminary data.</text>
</comment>
<dbReference type="SUPFAM" id="SSF63829">
    <property type="entry name" value="Calcium-dependent phosphotriesterase"/>
    <property type="match status" value="1"/>
</dbReference>
<dbReference type="InterPro" id="IPR051262">
    <property type="entry name" value="SMP-30/CGR1_Lactonase"/>
</dbReference>
<reference evidence="1 2" key="1">
    <citation type="submission" date="2015-04" db="EMBL/GenBank/DDBJ databases">
        <title>The draft genome sequence of Fusarium langsethiae, a T-2/HT-2 mycotoxin producer.</title>
        <authorList>
            <person name="Lysoe E."/>
            <person name="Divon H.H."/>
            <person name="Terzi V."/>
            <person name="Orru L."/>
            <person name="Lamontanara A."/>
            <person name="Kolseth A.-K."/>
            <person name="Frandsen R.J."/>
            <person name="Nielsen K."/>
            <person name="Thrane U."/>
        </authorList>
    </citation>
    <scope>NUCLEOTIDE SEQUENCE [LARGE SCALE GENOMIC DNA]</scope>
    <source>
        <strain evidence="1 2">Fl201059</strain>
    </source>
</reference>